<dbReference type="OrthoDB" id="7555182at2759"/>
<dbReference type="GO" id="GO:0008270">
    <property type="term" value="F:zinc ion binding"/>
    <property type="evidence" value="ECO:0007669"/>
    <property type="project" value="UniProtKB-KW"/>
</dbReference>
<dbReference type="InterPro" id="IPR001878">
    <property type="entry name" value="Znf_CCHC"/>
</dbReference>
<dbReference type="Gene3D" id="4.10.60.10">
    <property type="entry name" value="Zinc finger, CCHC-type"/>
    <property type="match status" value="1"/>
</dbReference>
<name>E2AYE7_CAMFO</name>
<dbReference type="EMBL" id="GL443904">
    <property type="protein sequence ID" value="EFN61531.1"/>
    <property type="molecule type" value="Genomic_DNA"/>
</dbReference>
<accession>E2AYE7</accession>
<gene>
    <name evidence="3" type="ORF">EAG_04153</name>
</gene>
<feature type="non-terminal residue" evidence="3">
    <location>
        <position position="1"/>
    </location>
</feature>
<evidence type="ECO:0000313" key="3">
    <source>
        <dbReference type="EMBL" id="EFN61531.1"/>
    </source>
</evidence>
<dbReference type="InParanoid" id="E2AYE7"/>
<dbReference type="GO" id="GO:0003676">
    <property type="term" value="F:nucleic acid binding"/>
    <property type="evidence" value="ECO:0007669"/>
    <property type="project" value="InterPro"/>
</dbReference>
<dbReference type="InterPro" id="IPR036875">
    <property type="entry name" value="Znf_CCHC_sf"/>
</dbReference>
<evidence type="ECO:0000259" key="2">
    <source>
        <dbReference type="PROSITE" id="PS50158"/>
    </source>
</evidence>
<evidence type="ECO:0000313" key="4">
    <source>
        <dbReference type="Proteomes" id="UP000000311"/>
    </source>
</evidence>
<feature type="non-terminal residue" evidence="3">
    <location>
        <position position="59"/>
    </location>
</feature>
<organism evidence="4">
    <name type="scientific">Camponotus floridanus</name>
    <name type="common">Florida carpenter ant</name>
    <dbReference type="NCBI Taxonomy" id="104421"/>
    <lineage>
        <taxon>Eukaryota</taxon>
        <taxon>Metazoa</taxon>
        <taxon>Ecdysozoa</taxon>
        <taxon>Arthropoda</taxon>
        <taxon>Hexapoda</taxon>
        <taxon>Insecta</taxon>
        <taxon>Pterygota</taxon>
        <taxon>Neoptera</taxon>
        <taxon>Endopterygota</taxon>
        <taxon>Hymenoptera</taxon>
        <taxon>Apocrita</taxon>
        <taxon>Aculeata</taxon>
        <taxon>Formicoidea</taxon>
        <taxon>Formicidae</taxon>
        <taxon>Formicinae</taxon>
        <taxon>Camponotus</taxon>
    </lineage>
</organism>
<feature type="domain" description="CCHC-type" evidence="2">
    <location>
        <begin position="1"/>
        <end position="17"/>
    </location>
</feature>
<keyword evidence="1" id="KW-0863">Zinc-finger</keyword>
<evidence type="ECO:0000256" key="1">
    <source>
        <dbReference type="PROSITE-ProRule" id="PRU00047"/>
    </source>
</evidence>
<keyword evidence="4" id="KW-1185">Reference proteome</keyword>
<dbReference type="AlphaFoldDB" id="E2AYE7"/>
<protein>
    <recommendedName>
        <fullName evidence="2">CCHC-type domain-containing protein</fullName>
    </recommendedName>
</protein>
<dbReference type="PROSITE" id="PS50158">
    <property type="entry name" value="ZF_CCHC"/>
    <property type="match status" value="1"/>
</dbReference>
<proteinExistence type="predicted"/>
<dbReference type="SUPFAM" id="SSF57756">
    <property type="entry name" value="Retrovirus zinc finger-like domains"/>
    <property type="match status" value="1"/>
</dbReference>
<dbReference type="SMART" id="SM00343">
    <property type="entry name" value="ZnF_C2HC"/>
    <property type="match status" value="2"/>
</dbReference>
<dbReference type="Proteomes" id="UP000000311">
    <property type="component" value="Unassembled WGS sequence"/>
</dbReference>
<keyword evidence="1" id="KW-0479">Metal-binding</keyword>
<reference evidence="3 4" key="1">
    <citation type="journal article" date="2010" name="Science">
        <title>Genomic comparison of the ants Camponotus floridanus and Harpegnathos saltator.</title>
        <authorList>
            <person name="Bonasio R."/>
            <person name="Zhang G."/>
            <person name="Ye C."/>
            <person name="Mutti N.S."/>
            <person name="Fang X."/>
            <person name="Qin N."/>
            <person name="Donahue G."/>
            <person name="Yang P."/>
            <person name="Li Q."/>
            <person name="Li C."/>
            <person name="Zhang P."/>
            <person name="Huang Z."/>
            <person name="Berger S.L."/>
            <person name="Reinberg D."/>
            <person name="Wang J."/>
            <person name="Liebig J."/>
        </authorList>
    </citation>
    <scope>NUCLEOTIDE SEQUENCE [LARGE SCALE GENOMIC DNA]</scope>
    <source>
        <strain evidence="4">C129</strain>
    </source>
</reference>
<sequence>RCYKCGKLGHTSKGCEQEQNICFNCGLAHPISVDIPCKESPKCINCKEPHHTLSRGCPK</sequence>
<keyword evidence="1" id="KW-0862">Zinc</keyword>